<dbReference type="EMBL" id="KZ293651">
    <property type="protein sequence ID" value="PBK96140.1"/>
    <property type="molecule type" value="Genomic_DNA"/>
</dbReference>
<protein>
    <submittedName>
        <fullName evidence="3">Uncharacterized protein</fullName>
    </submittedName>
</protein>
<keyword evidence="2" id="KW-0812">Transmembrane</keyword>
<keyword evidence="2" id="KW-1133">Transmembrane helix</keyword>
<gene>
    <name evidence="3" type="ORF">ARMGADRAFT_1077650</name>
</gene>
<reference evidence="4" key="1">
    <citation type="journal article" date="2017" name="Nat. Ecol. Evol.">
        <title>Genome expansion and lineage-specific genetic innovations in the forest pathogenic fungi Armillaria.</title>
        <authorList>
            <person name="Sipos G."/>
            <person name="Prasanna A.N."/>
            <person name="Walter M.C."/>
            <person name="O'Connor E."/>
            <person name="Balint B."/>
            <person name="Krizsan K."/>
            <person name="Kiss B."/>
            <person name="Hess J."/>
            <person name="Varga T."/>
            <person name="Slot J."/>
            <person name="Riley R."/>
            <person name="Boka B."/>
            <person name="Rigling D."/>
            <person name="Barry K."/>
            <person name="Lee J."/>
            <person name="Mihaltcheva S."/>
            <person name="LaButti K."/>
            <person name="Lipzen A."/>
            <person name="Waldron R."/>
            <person name="Moloney N.M."/>
            <person name="Sperisen C."/>
            <person name="Kredics L."/>
            <person name="Vagvoelgyi C."/>
            <person name="Patrignani A."/>
            <person name="Fitzpatrick D."/>
            <person name="Nagy I."/>
            <person name="Doyle S."/>
            <person name="Anderson J.B."/>
            <person name="Grigoriev I.V."/>
            <person name="Gueldener U."/>
            <person name="Muensterkoetter M."/>
            <person name="Nagy L.G."/>
        </authorList>
    </citation>
    <scope>NUCLEOTIDE SEQUENCE [LARGE SCALE GENOMIC DNA]</scope>
    <source>
        <strain evidence="4">Ar21-2</strain>
    </source>
</reference>
<dbReference type="OrthoDB" id="3004753at2759"/>
<evidence type="ECO:0000256" key="1">
    <source>
        <dbReference type="SAM" id="MobiDB-lite"/>
    </source>
</evidence>
<feature type="transmembrane region" description="Helical" evidence="2">
    <location>
        <begin position="249"/>
        <end position="270"/>
    </location>
</feature>
<dbReference type="InParanoid" id="A0A2H3DQ06"/>
<keyword evidence="2" id="KW-0472">Membrane</keyword>
<feature type="transmembrane region" description="Helical" evidence="2">
    <location>
        <begin position="221"/>
        <end position="243"/>
    </location>
</feature>
<dbReference type="AlphaFoldDB" id="A0A2H3DQ06"/>
<feature type="compositionally biased region" description="Polar residues" evidence="1">
    <location>
        <begin position="309"/>
        <end position="324"/>
    </location>
</feature>
<evidence type="ECO:0000313" key="4">
    <source>
        <dbReference type="Proteomes" id="UP000217790"/>
    </source>
</evidence>
<accession>A0A2H3DQ06</accession>
<feature type="transmembrane region" description="Helical" evidence="2">
    <location>
        <begin position="143"/>
        <end position="167"/>
    </location>
</feature>
<feature type="transmembrane region" description="Helical" evidence="2">
    <location>
        <begin position="187"/>
        <end position="209"/>
    </location>
</feature>
<organism evidence="3 4">
    <name type="scientific">Armillaria gallica</name>
    <name type="common">Bulbous honey fungus</name>
    <name type="synonym">Armillaria bulbosa</name>
    <dbReference type="NCBI Taxonomy" id="47427"/>
    <lineage>
        <taxon>Eukaryota</taxon>
        <taxon>Fungi</taxon>
        <taxon>Dikarya</taxon>
        <taxon>Basidiomycota</taxon>
        <taxon>Agaricomycotina</taxon>
        <taxon>Agaricomycetes</taxon>
        <taxon>Agaricomycetidae</taxon>
        <taxon>Agaricales</taxon>
        <taxon>Marasmiineae</taxon>
        <taxon>Physalacriaceae</taxon>
        <taxon>Armillaria</taxon>
    </lineage>
</organism>
<name>A0A2H3DQ06_ARMGA</name>
<dbReference type="Proteomes" id="UP000217790">
    <property type="component" value="Unassembled WGS sequence"/>
</dbReference>
<evidence type="ECO:0000256" key="2">
    <source>
        <dbReference type="SAM" id="Phobius"/>
    </source>
</evidence>
<feature type="region of interest" description="Disordered" evidence="1">
    <location>
        <begin position="301"/>
        <end position="324"/>
    </location>
</feature>
<feature type="transmembrane region" description="Helical" evidence="2">
    <location>
        <begin position="58"/>
        <end position="76"/>
    </location>
</feature>
<feature type="transmembrane region" description="Helical" evidence="2">
    <location>
        <begin position="20"/>
        <end position="46"/>
    </location>
</feature>
<keyword evidence="4" id="KW-1185">Reference proteome</keyword>
<sequence>MEVPPPELSQDDRRVIVNTLALNMDCLILESLLHGLYTGIVVVTLWTMFSSPKLSQGTFLRTIIIVLYVLSTISFAKDWIFERRAFIEYGNNYYRVYTALVNISPWWRADSLIGSITGGISTLLVDVTIIRRCWILWDRKWRVVFIPIICAVAGVAMKTVQTLSNLLSFTDDISKSVIFAGKMDWSLAYILMTLATTVMCTILIIYRIIRLAHRISLFRSIISTLVESSAMYSLVLIVYSALVVKNLGVAYYADVFASYIRAIAPTLLVLRVTARSDSSPSSDEQTCRDLSVLRFAQMEESSCGDVGDPSSTGSPCGTDTTEIV</sequence>
<proteinExistence type="predicted"/>
<evidence type="ECO:0000313" key="3">
    <source>
        <dbReference type="EMBL" id="PBK96140.1"/>
    </source>
</evidence>